<evidence type="ECO:0000256" key="6">
    <source>
        <dbReference type="SAM" id="Phobius"/>
    </source>
</evidence>
<dbReference type="Pfam" id="PF00072">
    <property type="entry name" value="Response_reg"/>
    <property type="match status" value="1"/>
</dbReference>
<dbReference type="SMART" id="SM00448">
    <property type="entry name" value="REC"/>
    <property type="match status" value="1"/>
</dbReference>
<dbReference type="EMBL" id="QVMU01000025">
    <property type="protein sequence ID" value="RJX67142.1"/>
    <property type="molecule type" value="Genomic_DNA"/>
</dbReference>
<organism evidence="9 10">
    <name type="scientific">Vibrio sinensis</name>
    <dbReference type="NCBI Taxonomy" id="2302434"/>
    <lineage>
        <taxon>Bacteria</taxon>
        <taxon>Pseudomonadati</taxon>
        <taxon>Pseudomonadota</taxon>
        <taxon>Gammaproteobacteria</taxon>
        <taxon>Vibrionales</taxon>
        <taxon>Vibrionaceae</taxon>
        <taxon>Vibrio</taxon>
    </lineage>
</organism>
<dbReference type="InterPro" id="IPR036097">
    <property type="entry name" value="HisK_dim/P_sf"/>
</dbReference>
<feature type="domain" description="Histidine kinase" evidence="7">
    <location>
        <begin position="187"/>
        <end position="412"/>
    </location>
</feature>
<keyword evidence="6" id="KW-0472">Membrane</keyword>
<feature type="transmembrane region" description="Helical" evidence="6">
    <location>
        <begin position="72"/>
        <end position="92"/>
    </location>
</feature>
<evidence type="ECO:0000256" key="1">
    <source>
        <dbReference type="ARBA" id="ARBA00000085"/>
    </source>
</evidence>
<dbReference type="Gene3D" id="3.40.50.2300">
    <property type="match status" value="1"/>
</dbReference>
<gene>
    <name evidence="9" type="ORF">DZ860_19190</name>
</gene>
<dbReference type="Proteomes" id="UP000273252">
    <property type="component" value="Unassembled WGS sequence"/>
</dbReference>
<protein>
    <recommendedName>
        <fullName evidence="2">histidine kinase</fullName>
        <ecNumber evidence="2">2.7.13.3</ecNumber>
    </recommendedName>
</protein>
<name>A0A3A6QJ55_9VIBR</name>
<comment type="catalytic activity">
    <reaction evidence="1">
        <text>ATP + protein L-histidine = ADP + protein N-phospho-L-histidine.</text>
        <dbReference type="EC" id="2.7.13.3"/>
    </reaction>
</comment>
<proteinExistence type="predicted"/>
<dbReference type="Gene3D" id="1.10.287.130">
    <property type="match status" value="1"/>
</dbReference>
<accession>A0A3A6QJ55</accession>
<keyword evidence="3 5" id="KW-0597">Phosphoprotein</keyword>
<dbReference type="EC" id="2.7.13.3" evidence="2"/>
<keyword evidence="6" id="KW-1133">Transmembrane helix</keyword>
<dbReference type="CDD" id="cd00082">
    <property type="entry name" value="HisKA"/>
    <property type="match status" value="1"/>
</dbReference>
<dbReference type="GO" id="GO:0000155">
    <property type="term" value="F:phosphorelay sensor kinase activity"/>
    <property type="evidence" value="ECO:0007669"/>
    <property type="project" value="InterPro"/>
</dbReference>
<evidence type="ECO:0000259" key="8">
    <source>
        <dbReference type="PROSITE" id="PS50110"/>
    </source>
</evidence>
<evidence type="ECO:0000256" key="3">
    <source>
        <dbReference type="ARBA" id="ARBA00022553"/>
    </source>
</evidence>
<feature type="transmembrane region" description="Helical" evidence="6">
    <location>
        <begin position="98"/>
        <end position="114"/>
    </location>
</feature>
<dbReference type="AlphaFoldDB" id="A0A3A6QJ55"/>
<dbReference type="PRINTS" id="PR00344">
    <property type="entry name" value="BCTRLSENSOR"/>
</dbReference>
<dbReference type="OrthoDB" id="8573961at2"/>
<keyword evidence="6" id="KW-0812">Transmembrane</keyword>
<dbReference type="PROSITE" id="PS50109">
    <property type="entry name" value="HIS_KIN"/>
    <property type="match status" value="1"/>
</dbReference>
<dbReference type="CDD" id="cd17546">
    <property type="entry name" value="REC_hyHK_CKI1_RcsC-like"/>
    <property type="match status" value="1"/>
</dbReference>
<dbReference type="GO" id="GO:0016787">
    <property type="term" value="F:hydrolase activity"/>
    <property type="evidence" value="ECO:0007669"/>
    <property type="project" value="UniProtKB-KW"/>
</dbReference>
<dbReference type="InterPro" id="IPR003594">
    <property type="entry name" value="HATPase_dom"/>
</dbReference>
<comment type="caution">
    <text evidence="9">The sequence shown here is derived from an EMBL/GenBank/DDBJ whole genome shotgun (WGS) entry which is preliminary data.</text>
</comment>
<dbReference type="InterPro" id="IPR036890">
    <property type="entry name" value="HATPase_C_sf"/>
</dbReference>
<feature type="transmembrane region" description="Helical" evidence="6">
    <location>
        <begin position="44"/>
        <end position="63"/>
    </location>
</feature>
<sequence>MDAIRKVYQYAEPNLSLVGWMGLLGYPTYYYVWHVIFPQPYENLGLRVLCALLFGCLVFRHVLPSGIQRHMPLYYCATLSFCLPFFFAFMMFKNDWSTTWVMSFLASIFLHVLLCYRTYLMLLQSAVGVTYAFFIAYNDDLALGVTQVVWPYLSIFLFTYVFGNLFFFRSHVEHEGQVSIAKSFGAGIAHEMRNPLSALKASIDAIDSLLPQRHSEVSGYQLSQHNLHLVREVLNDANDVIRSGTDTIDLLLTSIDENRMTNATYKRHSMRTVVEKALTSFPYTHPQDRLDVHIDFDENFDFFGSNTLLRYTLYNLLKNAFYYRKGDSFSIHIQLKNGETHNQLILLDNGAGIEPKIKERIFDDFYSSKRNGGHGLGLPFCQKVMLALGGSITCDSEWGNWTEFTLTFPKYGSKSVANIKQDMMKSKSVLYVGAERSVLRSLIESSFYQGFRLSNIGLNELAHRDEHDFEFSLILIDYNAAMSSIDGLRVLEQKLSRVKARLVFVYNEKQSYDTRSDIQLCVYLVTNQRLLEDTSKVIDELFFDLPLHSTKACQRNKSHNEKRVLLADDNHSFRVYTALILEQHGLEVLQAENGGQALELLNEERVDLVILDVEMPIKTGIDVALTLRANEGINSKVPILGYTADSSADQAKAILGSGMNDHLIKPADVDKLFEKISQWIEVK</sequence>
<dbReference type="InterPro" id="IPR004358">
    <property type="entry name" value="Sig_transdc_His_kin-like_C"/>
</dbReference>
<dbReference type="SUPFAM" id="SSF52172">
    <property type="entry name" value="CheY-like"/>
    <property type="match status" value="1"/>
</dbReference>
<dbReference type="PROSITE" id="PS50110">
    <property type="entry name" value="RESPONSE_REGULATORY"/>
    <property type="match status" value="1"/>
</dbReference>
<feature type="modified residue" description="4-aspartylphosphate" evidence="5">
    <location>
        <position position="612"/>
    </location>
</feature>
<keyword evidence="4" id="KW-0378">Hydrolase</keyword>
<evidence type="ECO:0000259" key="7">
    <source>
        <dbReference type="PROSITE" id="PS50109"/>
    </source>
</evidence>
<keyword evidence="10" id="KW-1185">Reference proteome</keyword>
<reference evidence="9 10" key="1">
    <citation type="submission" date="2018-08" db="EMBL/GenBank/DDBJ databases">
        <title>Vibrio isolated from the Eastern China Marginal Seas.</title>
        <authorList>
            <person name="Li Y."/>
        </authorList>
    </citation>
    <scope>NUCLEOTIDE SEQUENCE [LARGE SCALE GENOMIC DNA]</scope>
    <source>
        <strain evidence="9 10">BEI233</strain>
    </source>
</reference>
<feature type="domain" description="Response regulatory" evidence="8">
    <location>
        <begin position="563"/>
        <end position="680"/>
    </location>
</feature>
<dbReference type="Pfam" id="PF02518">
    <property type="entry name" value="HATPase_c"/>
    <property type="match status" value="1"/>
</dbReference>
<feature type="transmembrane region" description="Helical" evidence="6">
    <location>
        <begin position="15"/>
        <end position="32"/>
    </location>
</feature>
<dbReference type="RefSeq" id="WP_120034365.1">
    <property type="nucleotide sequence ID" value="NZ_QVMU01000025.1"/>
</dbReference>
<dbReference type="InterPro" id="IPR001789">
    <property type="entry name" value="Sig_transdc_resp-reg_receiver"/>
</dbReference>
<evidence type="ECO:0000256" key="4">
    <source>
        <dbReference type="ARBA" id="ARBA00022801"/>
    </source>
</evidence>
<dbReference type="InterPro" id="IPR011006">
    <property type="entry name" value="CheY-like_superfamily"/>
</dbReference>
<feature type="transmembrane region" description="Helical" evidence="6">
    <location>
        <begin position="149"/>
        <end position="168"/>
    </location>
</feature>
<evidence type="ECO:0000313" key="9">
    <source>
        <dbReference type="EMBL" id="RJX67142.1"/>
    </source>
</evidence>
<dbReference type="Gene3D" id="3.30.565.10">
    <property type="entry name" value="Histidine kinase-like ATPase, C-terminal domain"/>
    <property type="match status" value="1"/>
</dbReference>
<dbReference type="SMART" id="SM00387">
    <property type="entry name" value="HATPase_c"/>
    <property type="match status" value="1"/>
</dbReference>
<evidence type="ECO:0000313" key="10">
    <source>
        <dbReference type="Proteomes" id="UP000273252"/>
    </source>
</evidence>
<dbReference type="SUPFAM" id="SSF55874">
    <property type="entry name" value="ATPase domain of HSP90 chaperone/DNA topoisomerase II/histidine kinase"/>
    <property type="match status" value="1"/>
</dbReference>
<evidence type="ECO:0000256" key="2">
    <source>
        <dbReference type="ARBA" id="ARBA00012438"/>
    </source>
</evidence>
<dbReference type="PANTHER" id="PTHR43547">
    <property type="entry name" value="TWO-COMPONENT HISTIDINE KINASE"/>
    <property type="match status" value="1"/>
</dbReference>
<dbReference type="InterPro" id="IPR003661">
    <property type="entry name" value="HisK_dim/P_dom"/>
</dbReference>
<dbReference type="InterPro" id="IPR005467">
    <property type="entry name" value="His_kinase_dom"/>
</dbReference>
<dbReference type="SUPFAM" id="SSF47384">
    <property type="entry name" value="Homodimeric domain of signal transducing histidine kinase"/>
    <property type="match status" value="1"/>
</dbReference>
<evidence type="ECO:0000256" key="5">
    <source>
        <dbReference type="PROSITE-ProRule" id="PRU00169"/>
    </source>
</evidence>
<dbReference type="PANTHER" id="PTHR43547:SF2">
    <property type="entry name" value="HYBRID SIGNAL TRANSDUCTION HISTIDINE KINASE C"/>
    <property type="match status" value="1"/>
</dbReference>